<evidence type="ECO:0000256" key="1">
    <source>
        <dbReference type="SAM" id="Phobius"/>
    </source>
</evidence>
<keyword evidence="1" id="KW-0812">Transmembrane</keyword>
<evidence type="ECO:0000313" key="3">
    <source>
        <dbReference type="EMBL" id="UWU16051.1"/>
    </source>
</evidence>
<keyword evidence="1" id="KW-1133">Transmembrane helix</keyword>
<feature type="transmembrane region" description="Helical" evidence="1">
    <location>
        <begin position="35"/>
        <end position="57"/>
    </location>
</feature>
<evidence type="ECO:0000313" key="2">
    <source>
        <dbReference type="EMBL" id="TCU13041.1"/>
    </source>
</evidence>
<dbReference type="Proteomes" id="UP001060123">
    <property type="component" value="Chromosome"/>
</dbReference>
<dbReference type="AlphaFoldDB" id="A0A4R3PX91"/>
<evidence type="ECO:0000313" key="4">
    <source>
        <dbReference type="Proteomes" id="UP000294576"/>
    </source>
</evidence>
<dbReference type="EMBL" id="CP104143">
    <property type="protein sequence ID" value="UWU16051.1"/>
    <property type="molecule type" value="Genomic_DNA"/>
</dbReference>
<dbReference type="Proteomes" id="UP000294576">
    <property type="component" value="Unassembled WGS sequence"/>
</dbReference>
<proteinExistence type="predicted"/>
<gene>
    <name evidence="2" type="ORF">EV132_11324</name>
    <name evidence="3" type="ORF">N2599_08690</name>
</gene>
<accession>A0A4R3PX91</accession>
<organism evidence="2 4">
    <name type="scientific">Rhizobium sullae</name>
    <name type="common">Rhizobium hedysari</name>
    <dbReference type="NCBI Taxonomy" id="50338"/>
    <lineage>
        <taxon>Bacteria</taxon>
        <taxon>Pseudomonadati</taxon>
        <taxon>Pseudomonadota</taxon>
        <taxon>Alphaproteobacteria</taxon>
        <taxon>Hyphomicrobiales</taxon>
        <taxon>Rhizobiaceae</taxon>
        <taxon>Rhizobium/Agrobacterium group</taxon>
        <taxon>Rhizobium</taxon>
    </lineage>
</organism>
<keyword evidence="1" id="KW-0472">Membrane</keyword>
<evidence type="ECO:0000313" key="5">
    <source>
        <dbReference type="Proteomes" id="UP001060123"/>
    </source>
</evidence>
<keyword evidence="5" id="KW-1185">Reference proteome</keyword>
<name>A0A4R3PX91_RHISU</name>
<sequence>MNAAFNAVSDAIRIIGNINAADAIRHRAHPKDTDMLILLLSLAVVLSLLAELAYGYLQDRYAIRWVRAEVSEHRAIMRKLGRAR</sequence>
<reference evidence="2 4" key="1">
    <citation type="submission" date="2019-03" db="EMBL/GenBank/DDBJ databases">
        <title>Genomic Encyclopedia of Type Strains, Phase IV (KMG-V): Genome sequencing to study the core and pangenomes of soil and plant-associated prokaryotes.</title>
        <authorList>
            <person name="Whitman W."/>
        </authorList>
    </citation>
    <scope>NUCLEOTIDE SEQUENCE [LARGE SCALE GENOMIC DNA]</scope>
    <source>
        <strain evidence="2 4">Hc14</strain>
    </source>
</reference>
<dbReference type="EMBL" id="SMBH01000013">
    <property type="protein sequence ID" value="TCU13041.1"/>
    <property type="molecule type" value="Genomic_DNA"/>
</dbReference>
<dbReference type="RefSeq" id="WP_027509491.1">
    <property type="nucleotide sequence ID" value="NZ_CP104143.1"/>
</dbReference>
<protein>
    <submittedName>
        <fullName evidence="2">Uncharacterized protein</fullName>
    </submittedName>
</protein>
<reference evidence="3" key="2">
    <citation type="submission" date="2022-09" db="EMBL/GenBank/DDBJ databases">
        <title>Australian commercial rhizobial inoculants.</title>
        <authorList>
            <person name="Kohlmeier M.G."/>
            <person name="O'Hara G.W."/>
            <person name="Colombi E."/>
            <person name="Ramsay J.P."/>
            <person name="Terpolilli J."/>
        </authorList>
    </citation>
    <scope>NUCLEOTIDE SEQUENCE</scope>
    <source>
        <strain evidence="3">WSM1592</strain>
    </source>
</reference>